<evidence type="ECO:0000256" key="8">
    <source>
        <dbReference type="SAM" id="MobiDB-lite"/>
    </source>
</evidence>
<comment type="cofactor">
    <cofactor evidence="1">
        <name>FAD</name>
        <dbReference type="ChEBI" id="CHEBI:57692"/>
    </cofactor>
</comment>
<dbReference type="Pfam" id="PF21895">
    <property type="entry name" value="MTHFR_C"/>
    <property type="match status" value="1"/>
</dbReference>
<dbReference type="GO" id="GO:0004489">
    <property type="term" value="F:methylenetetrahydrofolate reductase [NAD(P)H] activity"/>
    <property type="evidence" value="ECO:0007669"/>
    <property type="project" value="InterPro"/>
</dbReference>
<dbReference type="AlphaFoldDB" id="A0A2T7PTH8"/>
<accession>A0A2T7PTH8</accession>
<comment type="caution">
    <text evidence="10">The sequence shown here is derived from an EMBL/GenBank/DDBJ whole genome shotgun (WGS) entry which is preliminary data.</text>
</comment>
<dbReference type="SUPFAM" id="SSF51730">
    <property type="entry name" value="FAD-linked oxidoreductase"/>
    <property type="match status" value="1"/>
</dbReference>
<evidence type="ECO:0000256" key="4">
    <source>
        <dbReference type="ARBA" id="ARBA00022630"/>
    </source>
</evidence>
<dbReference type="STRING" id="400727.A0A2T7PTH8"/>
<gene>
    <name evidence="10" type="ORF">C0Q70_03705</name>
</gene>
<evidence type="ECO:0000259" key="9">
    <source>
        <dbReference type="Pfam" id="PF21895"/>
    </source>
</evidence>
<dbReference type="EMBL" id="PZQS01000002">
    <property type="protein sequence ID" value="PVD36719.1"/>
    <property type="molecule type" value="Genomic_DNA"/>
</dbReference>
<dbReference type="Gene3D" id="3.20.20.220">
    <property type="match status" value="2"/>
</dbReference>
<name>A0A2T7PTH8_POMCA</name>
<dbReference type="PANTHER" id="PTHR45754">
    <property type="entry name" value="METHYLENETETRAHYDROFOLATE REDUCTASE"/>
    <property type="match status" value="1"/>
</dbReference>
<dbReference type="GO" id="GO:0009086">
    <property type="term" value="P:methionine biosynthetic process"/>
    <property type="evidence" value="ECO:0007669"/>
    <property type="project" value="TreeGrafter"/>
</dbReference>
<evidence type="ECO:0000256" key="5">
    <source>
        <dbReference type="ARBA" id="ARBA00022827"/>
    </source>
</evidence>
<dbReference type="CDD" id="cd00537">
    <property type="entry name" value="MTHFR"/>
    <property type="match status" value="1"/>
</dbReference>
<evidence type="ECO:0000313" key="10">
    <source>
        <dbReference type="EMBL" id="PVD36719.1"/>
    </source>
</evidence>
<proteinExistence type="inferred from homology"/>
<comment type="similarity">
    <text evidence="3">Belongs to the methylenetetrahydrofolate reductase family.</text>
</comment>
<feature type="region of interest" description="Disordered" evidence="8">
    <location>
        <begin position="1"/>
        <end position="36"/>
    </location>
</feature>
<dbReference type="UniPathway" id="UPA00193"/>
<evidence type="ECO:0000256" key="2">
    <source>
        <dbReference type="ARBA" id="ARBA00004777"/>
    </source>
</evidence>
<dbReference type="GO" id="GO:0035999">
    <property type="term" value="P:tetrahydrofolate interconversion"/>
    <property type="evidence" value="ECO:0007669"/>
    <property type="project" value="UniProtKB-UniPathway"/>
</dbReference>
<keyword evidence="11" id="KW-1185">Reference proteome</keyword>
<dbReference type="GO" id="GO:0071949">
    <property type="term" value="F:FAD binding"/>
    <property type="evidence" value="ECO:0007669"/>
    <property type="project" value="TreeGrafter"/>
</dbReference>
<keyword evidence="5" id="KW-0274">FAD</keyword>
<evidence type="ECO:0000256" key="7">
    <source>
        <dbReference type="RuleBase" id="RU004254"/>
    </source>
</evidence>
<dbReference type="InterPro" id="IPR003171">
    <property type="entry name" value="Mehydrof_redctse-like"/>
</dbReference>
<keyword evidence="6" id="KW-0560">Oxidoreductase</keyword>
<evidence type="ECO:0000256" key="3">
    <source>
        <dbReference type="ARBA" id="ARBA00006743"/>
    </source>
</evidence>
<feature type="compositionally biased region" description="Basic and acidic residues" evidence="8">
    <location>
        <begin position="1"/>
        <end position="14"/>
    </location>
</feature>
<sequence length="502" mass="56008">MATVSREKQLKGDPEALTVGNFNSSPVTSRPSSPSLWSPTYTRLIDRIHRRKVSGDKFFSLEFFPPRTANGAINLISRFERMNRGKPLFCDMTWHPSGDPCNTDKPTSSTCIAGTMLNYCGIETMLHMTCVHQTRHRVIENLGKAKDLGIRNILALRGGYPSGHPECTSYADDLQHLKAKVDAGADFIITQLFFKAESFLKFVKDCRAIGINCPILPGILPIQAYQSLRHIVKLSRLEVPQEIIDAINPIKENDEAIRNFGIDHAVQLCKTLLEAGDTDPETTVPGIHFYTLNREVATVEILKKLGLWAEDVLRPLPWKLTANAARCKEEVTRMPWDDSELIAETMLIAEKLACINCRGVLTINSQPRINCAPSEDPSVGWGIPHGYIFQKAYLEFFTSRENVEALKTILPSYPLVNYHIVDHNGEADYTNCDESQPIAVTWGVFPGKEIIQPTVVDPVSFKSWKETCLWELVDKMLTLAASIAGSKSNSTSELAFSESPQS</sequence>
<evidence type="ECO:0000256" key="6">
    <source>
        <dbReference type="ARBA" id="ARBA00023002"/>
    </source>
</evidence>
<evidence type="ECO:0000256" key="1">
    <source>
        <dbReference type="ARBA" id="ARBA00001974"/>
    </source>
</evidence>
<dbReference type="InterPro" id="IPR053806">
    <property type="entry name" value="MTHFR_C"/>
</dbReference>
<protein>
    <recommendedName>
        <fullName evidence="9">MTHFR SAM-binding regulatory domain-containing protein</fullName>
    </recommendedName>
</protein>
<dbReference type="InterPro" id="IPR029041">
    <property type="entry name" value="FAD-linked_oxidoreductase-like"/>
</dbReference>
<feature type="domain" description="MTHFR SAM-binding regulatory" evidence="9">
    <location>
        <begin position="319"/>
        <end position="469"/>
    </location>
</feature>
<feature type="compositionally biased region" description="Low complexity" evidence="8">
    <location>
        <begin position="24"/>
        <end position="35"/>
    </location>
</feature>
<dbReference type="Pfam" id="PF02219">
    <property type="entry name" value="MTHFR"/>
    <property type="match status" value="1"/>
</dbReference>
<dbReference type="OrthoDB" id="16284at2759"/>
<comment type="pathway">
    <text evidence="2 7">One-carbon metabolism; tetrahydrofolate interconversion.</text>
</comment>
<evidence type="ECO:0000313" key="11">
    <source>
        <dbReference type="Proteomes" id="UP000245119"/>
    </source>
</evidence>
<dbReference type="GO" id="GO:0005829">
    <property type="term" value="C:cytosol"/>
    <property type="evidence" value="ECO:0007669"/>
    <property type="project" value="TreeGrafter"/>
</dbReference>
<keyword evidence="4" id="KW-0285">Flavoprotein</keyword>
<organism evidence="10 11">
    <name type="scientific">Pomacea canaliculata</name>
    <name type="common">Golden apple snail</name>
    <dbReference type="NCBI Taxonomy" id="400727"/>
    <lineage>
        <taxon>Eukaryota</taxon>
        <taxon>Metazoa</taxon>
        <taxon>Spiralia</taxon>
        <taxon>Lophotrochozoa</taxon>
        <taxon>Mollusca</taxon>
        <taxon>Gastropoda</taxon>
        <taxon>Caenogastropoda</taxon>
        <taxon>Architaenioglossa</taxon>
        <taxon>Ampullarioidea</taxon>
        <taxon>Ampullariidae</taxon>
        <taxon>Pomacea</taxon>
    </lineage>
</organism>
<dbReference type="Proteomes" id="UP000245119">
    <property type="component" value="Linkage Group LG2"/>
</dbReference>
<dbReference type="PANTHER" id="PTHR45754:SF3">
    <property type="entry name" value="METHYLENETETRAHYDROFOLATE REDUCTASE (NADPH)"/>
    <property type="match status" value="1"/>
</dbReference>
<reference evidence="10 11" key="1">
    <citation type="submission" date="2018-04" db="EMBL/GenBank/DDBJ databases">
        <title>The genome of golden apple snail Pomacea canaliculata provides insight into stress tolerance and invasive adaptation.</title>
        <authorList>
            <person name="Liu C."/>
            <person name="Liu B."/>
            <person name="Ren Y."/>
            <person name="Zhang Y."/>
            <person name="Wang H."/>
            <person name="Li S."/>
            <person name="Jiang F."/>
            <person name="Yin L."/>
            <person name="Zhang G."/>
            <person name="Qian W."/>
            <person name="Fan W."/>
        </authorList>
    </citation>
    <scope>NUCLEOTIDE SEQUENCE [LARGE SCALE GENOMIC DNA]</scope>
    <source>
        <strain evidence="10">SZHN2017</strain>
        <tissue evidence="10">Muscle</tissue>
    </source>
</reference>